<dbReference type="RefSeq" id="WP_210159320.1">
    <property type="nucleotide sequence ID" value="NZ_JAFCNB010000026.1"/>
</dbReference>
<proteinExistence type="predicted"/>
<dbReference type="AlphaFoldDB" id="A0A941AN79"/>
<evidence type="ECO:0000313" key="1">
    <source>
        <dbReference type="EMBL" id="MBP2708058.1"/>
    </source>
</evidence>
<name>A0A941AN79_9ACTN</name>
<comment type="caution">
    <text evidence="1">The sequence shown here is derived from an EMBL/GenBank/DDBJ whole genome shotgun (WGS) entry which is preliminary data.</text>
</comment>
<sequence>MIRRLLYMALGAYLAVWTMRKLQSLRPDHVARRAADELRDFAGDVRRLSASRETELRAEFGLDRVDRTATSTNDDAKDGR</sequence>
<protein>
    <submittedName>
        <fullName evidence="1">Uncharacterized protein</fullName>
    </submittedName>
</protein>
<dbReference type="Proteomes" id="UP000674234">
    <property type="component" value="Unassembled WGS sequence"/>
</dbReference>
<organism evidence="1 2">
    <name type="scientific">Microbispora oryzae</name>
    <dbReference type="NCBI Taxonomy" id="2806554"/>
    <lineage>
        <taxon>Bacteria</taxon>
        <taxon>Bacillati</taxon>
        <taxon>Actinomycetota</taxon>
        <taxon>Actinomycetes</taxon>
        <taxon>Streptosporangiales</taxon>
        <taxon>Streptosporangiaceae</taxon>
        <taxon>Microbispora</taxon>
    </lineage>
</organism>
<reference evidence="1" key="1">
    <citation type="submission" date="2021-02" db="EMBL/GenBank/DDBJ databases">
        <title>Draft genome sequence of Microbispora sp. RL4-1S isolated from rice leaves in Thailand.</title>
        <authorList>
            <person name="Muangham S."/>
            <person name="Duangmal K."/>
        </authorList>
    </citation>
    <scope>NUCLEOTIDE SEQUENCE</scope>
    <source>
        <strain evidence="1">RL4-1S</strain>
    </source>
</reference>
<dbReference type="EMBL" id="JAFCNB010000026">
    <property type="protein sequence ID" value="MBP2708058.1"/>
    <property type="molecule type" value="Genomic_DNA"/>
</dbReference>
<evidence type="ECO:0000313" key="2">
    <source>
        <dbReference type="Proteomes" id="UP000674234"/>
    </source>
</evidence>
<gene>
    <name evidence="1" type="ORF">JOL79_30200</name>
</gene>
<keyword evidence="2" id="KW-1185">Reference proteome</keyword>
<accession>A0A941AN79</accession>